<comment type="catalytic activity">
    <reaction evidence="1">
        <text>ATP + protein L-histidine = ADP + protein N-phospho-L-histidine.</text>
        <dbReference type="EC" id="2.7.13.3"/>
    </reaction>
</comment>
<dbReference type="SMART" id="SM00387">
    <property type="entry name" value="HATPase_c"/>
    <property type="match status" value="1"/>
</dbReference>
<evidence type="ECO:0000256" key="2">
    <source>
        <dbReference type="ARBA" id="ARBA00012438"/>
    </source>
</evidence>
<feature type="domain" description="Response regulatory" evidence="6">
    <location>
        <begin position="19"/>
        <end position="134"/>
    </location>
</feature>
<keyword evidence="3 4" id="KW-0597">Phosphoprotein</keyword>
<feature type="modified residue" description="4-aspartylphosphate" evidence="4">
    <location>
        <position position="67"/>
    </location>
</feature>
<dbReference type="SUPFAM" id="SSF52172">
    <property type="entry name" value="CheY-like"/>
    <property type="match status" value="1"/>
</dbReference>
<dbReference type="Pfam" id="PF02518">
    <property type="entry name" value="HATPase_c"/>
    <property type="match status" value="1"/>
</dbReference>
<dbReference type="GO" id="GO:0000155">
    <property type="term" value="F:phosphorelay sensor kinase activity"/>
    <property type="evidence" value="ECO:0007669"/>
    <property type="project" value="InterPro"/>
</dbReference>
<protein>
    <recommendedName>
        <fullName evidence="2">histidine kinase</fullName>
        <ecNumber evidence="2">2.7.13.3</ecNumber>
    </recommendedName>
</protein>
<dbReference type="InterPro" id="IPR003661">
    <property type="entry name" value="HisK_dim/P_dom"/>
</dbReference>
<dbReference type="SMART" id="SM00388">
    <property type="entry name" value="HisKA"/>
    <property type="match status" value="1"/>
</dbReference>
<organism evidence="7 8">
    <name type="scientific">Solidesulfovibrio magneticus str. Maddingley MBC34</name>
    <dbReference type="NCBI Taxonomy" id="1206767"/>
    <lineage>
        <taxon>Bacteria</taxon>
        <taxon>Pseudomonadati</taxon>
        <taxon>Thermodesulfobacteriota</taxon>
        <taxon>Desulfovibrionia</taxon>
        <taxon>Desulfovibrionales</taxon>
        <taxon>Desulfovibrionaceae</taxon>
        <taxon>Solidesulfovibrio</taxon>
    </lineage>
</organism>
<dbReference type="PANTHER" id="PTHR43547:SF2">
    <property type="entry name" value="HYBRID SIGNAL TRANSDUCTION HISTIDINE KINASE C"/>
    <property type="match status" value="1"/>
</dbReference>
<accession>K6FR15</accession>
<evidence type="ECO:0000259" key="5">
    <source>
        <dbReference type="PROSITE" id="PS50109"/>
    </source>
</evidence>
<dbReference type="CDD" id="cd00082">
    <property type="entry name" value="HisKA"/>
    <property type="match status" value="1"/>
</dbReference>
<evidence type="ECO:0000256" key="1">
    <source>
        <dbReference type="ARBA" id="ARBA00000085"/>
    </source>
</evidence>
<evidence type="ECO:0000313" key="8">
    <source>
        <dbReference type="Proteomes" id="UP000006272"/>
    </source>
</evidence>
<comment type="caution">
    <text evidence="7">The sequence shown here is derived from an EMBL/GenBank/DDBJ whole genome shotgun (WGS) entry which is preliminary data.</text>
</comment>
<reference evidence="7 8" key="1">
    <citation type="submission" date="2012-07" db="EMBL/GenBank/DDBJ databases">
        <title>Draft genome sequence of Desulfovibrio magneticus str. Maddingley MBC34 obtained from a metagenomic sequence of a methanogenic enrichment isolated from coal-seam formation water in Victoria, Australia.</title>
        <authorList>
            <person name="Greenfield P."/>
            <person name="Hendry P."/>
            <person name="Li D."/>
            <person name="Rosewarne C.P."/>
            <person name="Tran-Dinh N."/>
            <person name="Elbourne L.D.H."/>
            <person name="Paulsen I.T."/>
            <person name="Midgley D.J."/>
        </authorList>
    </citation>
    <scope>NUCLEOTIDE SEQUENCE [LARGE SCALE GENOMIC DNA]</scope>
    <source>
        <strain evidence="8">Maddingley MBC34</strain>
    </source>
</reference>
<feature type="domain" description="Histidine kinase" evidence="5">
    <location>
        <begin position="163"/>
        <end position="381"/>
    </location>
</feature>
<evidence type="ECO:0000313" key="7">
    <source>
        <dbReference type="EMBL" id="EKO41002.1"/>
    </source>
</evidence>
<dbReference type="PROSITE" id="PS50109">
    <property type="entry name" value="HIS_KIN"/>
    <property type="match status" value="1"/>
</dbReference>
<dbReference type="EC" id="2.7.13.3" evidence="2"/>
<dbReference type="Gene3D" id="3.40.50.2300">
    <property type="match status" value="1"/>
</dbReference>
<dbReference type="InterPro" id="IPR003594">
    <property type="entry name" value="HATPase_dom"/>
</dbReference>
<name>K6FR15_9BACT</name>
<dbReference type="Gene3D" id="1.10.287.130">
    <property type="match status" value="1"/>
</dbReference>
<evidence type="ECO:0000256" key="4">
    <source>
        <dbReference type="PROSITE-ProRule" id="PRU00169"/>
    </source>
</evidence>
<dbReference type="PANTHER" id="PTHR43547">
    <property type="entry name" value="TWO-COMPONENT HISTIDINE KINASE"/>
    <property type="match status" value="1"/>
</dbReference>
<dbReference type="PROSITE" id="PS50110">
    <property type="entry name" value="RESPONSE_REGULATORY"/>
    <property type="match status" value="1"/>
</dbReference>
<sequence length="381" mass="41169">MWPDCDKTVIDMVRDAKQTILIVDDVETDVDTLVETLGDDYEIAVALDGQTALQSLAPTPPDLILLDILMPGMDGYEVCRRLKADPATAAIPVIFLTALTEVREKVTGFALGAVDYITKPFDIQEVKARVTTHLALKAAMEQLARQNTLLAEAARLREDVERITHHDLKGPLGVILSLPQLIAASGGLTEEQAGYLDDIEEAGYQMLNMVNLSLGLLKMEQGVYELSPTPVDIVRVIGKVVEELASLRRSRDVSVEPRLDGTPPAPGVAVHVVGEELLCHSMLSNLLKNAVEHSPAGGRVDIDIAPAKDGFRAMRLRNLGETDPGFRERFFEKYATHGKPGGTGLGTYSARLMARTMGGEVLLDAATSGETTLVLCLPAPV</sequence>
<dbReference type="InterPro" id="IPR036097">
    <property type="entry name" value="HisK_dim/P_sf"/>
</dbReference>
<dbReference type="Gene3D" id="3.30.565.10">
    <property type="entry name" value="Histidine kinase-like ATPase, C-terminal domain"/>
    <property type="match status" value="1"/>
</dbReference>
<dbReference type="EMBL" id="ALAO01000029">
    <property type="protein sequence ID" value="EKO41002.1"/>
    <property type="molecule type" value="Genomic_DNA"/>
</dbReference>
<dbReference type="InterPro" id="IPR036890">
    <property type="entry name" value="HATPase_C_sf"/>
</dbReference>
<dbReference type="PATRIC" id="fig|1206767.3.peg.227"/>
<dbReference type="SMART" id="SM00448">
    <property type="entry name" value="REC"/>
    <property type="match status" value="1"/>
</dbReference>
<dbReference type="SUPFAM" id="SSF55874">
    <property type="entry name" value="ATPase domain of HSP90 chaperone/DNA topoisomerase II/histidine kinase"/>
    <property type="match status" value="1"/>
</dbReference>
<dbReference type="Pfam" id="PF00072">
    <property type="entry name" value="Response_reg"/>
    <property type="match status" value="1"/>
</dbReference>
<dbReference type="InterPro" id="IPR001789">
    <property type="entry name" value="Sig_transdc_resp-reg_receiver"/>
</dbReference>
<dbReference type="InterPro" id="IPR005467">
    <property type="entry name" value="His_kinase_dom"/>
</dbReference>
<evidence type="ECO:0000256" key="3">
    <source>
        <dbReference type="ARBA" id="ARBA00022553"/>
    </source>
</evidence>
<dbReference type="Proteomes" id="UP000006272">
    <property type="component" value="Unassembled WGS sequence"/>
</dbReference>
<proteinExistence type="predicted"/>
<dbReference type="SUPFAM" id="SSF47384">
    <property type="entry name" value="Homodimeric domain of signal transducing histidine kinase"/>
    <property type="match status" value="1"/>
</dbReference>
<dbReference type="InterPro" id="IPR011006">
    <property type="entry name" value="CheY-like_superfamily"/>
</dbReference>
<evidence type="ECO:0000259" key="6">
    <source>
        <dbReference type="PROSITE" id="PS50110"/>
    </source>
</evidence>
<dbReference type="CDD" id="cd19920">
    <property type="entry name" value="REC_PA4781-like"/>
    <property type="match status" value="1"/>
</dbReference>
<dbReference type="AlphaFoldDB" id="K6FR15"/>
<gene>
    <name evidence="7" type="ORF">B193_0250</name>
</gene>